<reference evidence="2" key="1">
    <citation type="submission" date="2005-03" db="EMBL/GenBank/DDBJ databases">
        <title>Comparison of the complete genome sequences of Rhodococcus erythropolis PR4 and Rhodococcus opacus B4.</title>
        <authorList>
            <person name="Takarada H."/>
            <person name="Sekine M."/>
            <person name="Hosoyama A."/>
            <person name="Yamada R."/>
            <person name="Fujisawa T."/>
            <person name="Omata S."/>
            <person name="Shimizu A."/>
            <person name="Tsukatani N."/>
            <person name="Tanikawa S."/>
            <person name="Fujita N."/>
            <person name="Harayama S."/>
        </authorList>
    </citation>
    <scope>NUCLEOTIDE SEQUENCE [LARGE SCALE GENOMIC DNA]</scope>
    <source>
        <strain evidence="2">PR4 / NBRC 100887</strain>
    </source>
</reference>
<dbReference type="Proteomes" id="UP000002204">
    <property type="component" value="Chromosome"/>
</dbReference>
<organism evidence="1 2">
    <name type="scientific">Rhodococcus erythropolis (strain PR4 / NBRC 100887)</name>
    <dbReference type="NCBI Taxonomy" id="234621"/>
    <lineage>
        <taxon>Bacteria</taxon>
        <taxon>Bacillati</taxon>
        <taxon>Actinomycetota</taxon>
        <taxon>Actinomycetes</taxon>
        <taxon>Mycobacteriales</taxon>
        <taxon>Nocardiaceae</taxon>
        <taxon>Rhodococcus</taxon>
        <taxon>Rhodococcus erythropolis group</taxon>
    </lineage>
</organism>
<dbReference type="HOGENOM" id="CLU_920938_0_0_11"/>
<dbReference type="AlphaFoldDB" id="C0ZY05"/>
<accession>C0ZY05</accession>
<protein>
    <submittedName>
        <fullName evidence="1">Uncharacterized protein</fullName>
    </submittedName>
</protein>
<dbReference type="EMBL" id="AP008957">
    <property type="protein sequence ID" value="BAH33240.1"/>
    <property type="molecule type" value="Genomic_DNA"/>
</dbReference>
<gene>
    <name evidence="1" type="ordered locus">RER_25320</name>
</gene>
<reference evidence="1 2" key="2">
    <citation type="journal article" date="2006" name="Environ. Microbiol.">
        <title>Sequence analysis of three plasmids harboured in Rhodococcus erythropolis strain PR4.</title>
        <authorList>
            <person name="Sekine M."/>
            <person name="Tanikawa S."/>
            <person name="Omata S."/>
            <person name="Saito M."/>
            <person name="Fujisawa T."/>
            <person name="Tsukatani N."/>
            <person name="Tajima T."/>
            <person name="Sekigawa T."/>
            <person name="Kosugi H."/>
            <person name="Matsuo Y."/>
            <person name="Nishiko R."/>
            <person name="Imamura K."/>
            <person name="Ito M."/>
            <person name="Narita H."/>
            <person name="Tago S."/>
            <person name="Fujita N."/>
            <person name="Harayama S."/>
        </authorList>
    </citation>
    <scope>NUCLEOTIDE SEQUENCE [LARGE SCALE GENOMIC DNA]</scope>
    <source>
        <strain evidence="2">PR4 / NBRC 100887</strain>
    </source>
</reference>
<evidence type="ECO:0000313" key="1">
    <source>
        <dbReference type="EMBL" id="BAH33240.1"/>
    </source>
</evidence>
<sequence length="302" mass="33534">MYDDKIATLRSMCAGPGLEGGIETRTRTVRDSGQFAGRNFHETVELIQQAIDLVPPGNPYIDAIANALAMPETFSAKVGGHLTVRQAAYAKHVGISERTYSRYINKGCELLSKQIDVVLKMRAEGMTVDQGDPTIEGLASRVSYLEQQLVKALARIEKLESATVQDHSRMEDDVNDSALDARLRSWVDFAPTVLWRKTFGSGKVFIIKLHEDFTLTEWLEDDPSDTWQGTWKPVAAEYSTKISSWLAGSLETRVGRFVTKYEPRFGATGNDNVVFQGFEFDSSVNPDGSRGYPCKLDQVPVA</sequence>
<dbReference type="RefSeq" id="WP_020907364.1">
    <property type="nucleotide sequence ID" value="NC_012490.1"/>
</dbReference>
<dbReference type="KEGG" id="rer:RER_25320"/>
<name>C0ZY05_RHOE4</name>
<proteinExistence type="predicted"/>
<evidence type="ECO:0000313" key="2">
    <source>
        <dbReference type="Proteomes" id="UP000002204"/>
    </source>
</evidence>